<feature type="transmembrane region" description="Helical" evidence="8">
    <location>
        <begin position="324"/>
        <end position="342"/>
    </location>
</feature>
<evidence type="ECO:0000256" key="8">
    <source>
        <dbReference type="SAM" id="Phobius"/>
    </source>
</evidence>
<evidence type="ECO:0000313" key="9">
    <source>
        <dbReference type="EMBL" id="GAA3587095.1"/>
    </source>
</evidence>
<dbReference type="PANTHER" id="PTHR30472:SF1">
    <property type="entry name" value="FE(3+) DICITRATE TRANSPORT SYSTEM PERMEASE PROTEIN FECC-RELATED"/>
    <property type="match status" value="1"/>
</dbReference>
<evidence type="ECO:0000313" key="10">
    <source>
        <dbReference type="Proteomes" id="UP001500689"/>
    </source>
</evidence>
<reference evidence="10" key="1">
    <citation type="journal article" date="2019" name="Int. J. Syst. Evol. Microbiol.">
        <title>The Global Catalogue of Microorganisms (GCM) 10K type strain sequencing project: providing services to taxonomists for standard genome sequencing and annotation.</title>
        <authorList>
            <consortium name="The Broad Institute Genomics Platform"/>
            <consortium name="The Broad Institute Genome Sequencing Center for Infectious Disease"/>
            <person name="Wu L."/>
            <person name="Ma J."/>
        </authorList>
    </citation>
    <scope>NUCLEOTIDE SEQUENCE [LARGE SCALE GENOMIC DNA]</scope>
    <source>
        <strain evidence="10">JCM 16898</strain>
    </source>
</reference>
<dbReference type="RefSeq" id="WP_344869265.1">
    <property type="nucleotide sequence ID" value="NZ_BAAAZN010000034.1"/>
</dbReference>
<dbReference type="SUPFAM" id="SSF81345">
    <property type="entry name" value="ABC transporter involved in vitamin B12 uptake, BtuC"/>
    <property type="match status" value="1"/>
</dbReference>
<feature type="transmembrane region" description="Helical" evidence="8">
    <location>
        <begin position="21"/>
        <end position="47"/>
    </location>
</feature>
<dbReference type="Pfam" id="PF01032">
    <property type="entry name" value="FecCD"/>
    <property type="match status" value="1"/>
</dbReference>
<dbReference type="CDD" id="cd06550">
    <property type="entry name" value="TM_ABC_iron-siderophores_like"/>
    <property type="match status" value="1"/>
</dbReference>
<evidence type="ECO:0000256" key="5">
    <source>
        <dbReference type="ARBA" id="ARBA00022692"/>
    </source>
</evidence>
<keyword evidence="4" id="KW-1003">Cell membrane</keyword>
<keyword evidence="10" id="KW-1185">Reference proteome</keyword>
<comment type="caution">
    <text evidence="9">The sequence shown here is derived from an EMBL/GenBank/DDBJ whole genome shotgun (WGS) entry which is preliminary data.</text>
</comment>
<dbReference type="PANTHER" id="PTHR30472">
    <property type="entry name" value="FERRIC ENTEROBACTIN TRANSPORT SYSTEM PERMEASE PROTEIN"/>
    <property type="match status" value="1"/>
</dbReference>
<evidence type="ECO:0000256" key="1">
    <source>
        <dbReference type="ARBA" id="ARBA00004651"/>
    </source>
</evidence>
<protein>
    <submittedName>
        <fullName evidence="9">Fe(3+)-siderophore ABC transporter permease</fullName>
    </submittedName>
</protein>
<comment type="similarity">
    <text evidence="2">Belongs to the binding-protein-dependent transport system permease family. FecCD subfamily.</text>
</comment>
<dbReference type="InterPro" id="IPR037294">
    <property type="entry name" value="ABC_BtuC-like"/>
</dbReference>
<evidence type="ECO:0000256" key="2">
    <source>
        <dbReference type="ARBA" id="ARBA00007935"/>
    </source>
</evidence>
<dbReference type="Gene3D" id="1.10.3470.10">
    <property type="entry name" value="ABC transporter involved in vitamin B12 uptake, BtuC"/>
    <property type="match status" value="1"/>
</dbReference>
<comment type="subcellular location">
    <subcellularLocation>
        <location evidence="1">Cell membrane</location>
        <topology evidence="1">Multi-pass membrane protein</topology>
    </subcellularLocation>
</comment>
<evidence type="ECO:0000256" key="7">
    <source>
        <dbReference type="ARBA" id="ARBA00023136"/>
    </source>
</evidence>
<keyword evidence="7 8" id="KW-0472">Membrane</keyword>
<feature type="transmembrane region" description="Helical" evidence="8">
    <location>
        <begin position="296"/>
        <end position="318"/>
    </location>
</feature>
<sequence>MSGGTVETVAAREVLPHAHRGAVLSAGLGITLVALVAVCVASIAVGAKDLPLSTVWHALSAYDGSVDHMIVRSYRIPRTLLGVLAGVALGAGGTLIQAMTRNPLADPGVLGVNAGAAFAVTIAVGVFGLTGFSSYVWFAFLGAVVVTVVVYRLGSLGRGGATPIRLTLAGIAVGAVLSGVNRGLPLLNAKAFDTMRAWHAGSLSVQGMDIVLALAPFVLTGLALAVWVARSLNAVALGDDLAAALGVHVARTRALGVVALTLLCGAATAAAGPIGFVGLMVPHVARWIVGPDQRWILVHSLVGAPVLLLASDVVGRIVVRPDEMPAGVVTAFLGAPVLVWLVRREQAAGL</sequence>
<evidence type="ECO:0000256" key="3">
    <source>
        <dbReference type="ARBA" id="ARBA00022448"/>
    </source>
</evidence>
<gene>
    <name evidence="9" type="ORF">GCM10022222_84750</name>
</gene>
<keyword evidence="6 8" id="KW-1133">Transmembrane helix</keyword>
<feature type="transmembrane region" description="Helical" evidence="8">
    <location>
        <begin position="135"/>
        <end position="154"/>
    </location>
</feature>
<feature type="transmembrane region" description="Helical" evidence="8">
    <location>
        <begin position="166"/>
        <end position="187"/>
    </location>
</feature>
<keyword evidence="3" id="KW-0813">Transport</keyword>
<organism evidence="9 10">
    <name type="scientific">Amycolatopsis ultiminotia</name>
    <dbReference type="NCBI Taxonomy" id="543629"/>
    <lineage>
        <taxon>Bacteria</taxon>
        <taxon>Bacillati</taxon>
        <taxon>Actinomycetota</taxon>
        <taxon>Actinomycetes</taxon>
        <taxon>Pseudonocardiales</taxon>
        <taxon>Pseudonocardiaceae</taxon>
        <taxon>Amycolatopsis</taxon>
    </lineage>
</organism>
<dbReference type="EMBL" id="BAAAZN010000034">
    <property type="protein sequence ID" value="GAA3587095.1"/>
    <property type="molecule type" value="Genomic_DNA"/>
</dbReference>
<dbReference type="Proteomes" id="UP001500689">
    <property type="component" value="Unassembled WGS sequence"/>
</dbReference>
<feature type="transmembrane region" description="Helical" evidence="8">
    <location>
        <begin position="207"/>
        <end position="229"/>
    </location>
</feature>
<dbReference type="InterPro" id="IPR000522">
    <property type="entry name" value="ABC_transptr_permease_BtuC"/>
</dbReference>
<evidence type="ECO:0000256" key="6">
    <source>
        <dbReference type="ARBA" id="ARBA00022989"/>
    </source>
</evidence>
<name>A0ABP6YPN7_9PSEU</name>
<proteinExistence type="inferred from homology"/>
<keyword evidence="5 8" id="KW-0812">Transmembrane</keyword>
<feature type="transmembrane region" description="Helical" evidence="8">
    <location>
        <begin position="76"/>
        <end position="96"/>
    </location>
</feature>
<feature type="transmembrane region" description="Helical" evidence="8">
    <location>
        <begin position="108"/>
        <end position="129"/>
    </location>
</feature>
<accession>A0ABP6YPN7</accession>
<evidence type="ECO:0000256" key="4">
    <source>
        <dbReference type="ARBA" id="ARBA00022475"/>
    </source>
</evidence>